<comment type="similarity">
    <text evidence="1 7">Belongs to the peptidase S8 family.</text>
</comment>
<gene>
    <name evidence="12" type="ORF">PVAP13_2KG377100</name>
</gene>
<feature type="active site" description="Charge relay system" evidence="6 7">
    <location>
        <position position="136"/>
    </location>
</feature>
<dbReference type="AlphaFoldDB" id="A0A8T0WAQ0"/>
<dbReference type="FunFam" id="3.40.50.200:FF:000006">
    <property type="entry name" value="Subtilisin-like protease SBT1.5"/>
    <property type="match status" value="1"/>
</dbReference>
<proteinExistence type="inferred from homology"/>
<dbReference type="GO" id="GO:0006508">
    <property type="term" value="P:proteolysis"/>
    <property type="evidence" value="ECO:0007669"/>
    <property type="project" value="UniProtKB-KW"/>
</dbReference>
<feature type="domain" description="Inhibitor I9" evidence="10">
    <location>
        <begin position="22"/>
        <end position="102"/>
    </location>
</feature>
<feature type="active site" description="Charge relay system" evidence="6 7">
    <location>
        <position position="543"/>
    </location>
</feature>
<dbReference type="Pfam" id="PF00082">
    <property type="entry name" value="Peptidase_S8"/>
    <property type="match status" value="1"/>
</dbReference>
<dbReference type="Pfam" id="PF17766">
    <property type="entry name" value="fn3_6"/>
    <property type="match status" value="1"/>
</dbReference>
<dbReference type="FunFam" id="2.60.40.2310:FF:000001">
    <property type="entry name" value="Subtilisin-like protease SBT1.5"/>
    <property type="match status" value="1"/>
</dbReference>
<dbReference type="Proteomes" id="UP000823388">
    <property type="component" value="Chromosome 2K"/>
</dbReference>
<dbReference type="Gene3D" id="3.40.50.200">
    <property type="entry name" value="Peptidase S8/S53 domain"/>
    <property type="match status" value="1"/>
</dbReference>
<dbReference type="EMBL" id="CM029039">
    <property type="protein sequence ID" value="KAG2644780.1"/>
    <property type="molecule type" value="Genomic_DNA"/>
</dbReference>
<feature type="domain" description="Peptidase S8/S53" evidence="9">
    <location>
        <begin position="128"/>
        <end position="580"/>
    </location>
</feature>
<keyword evidence="13" id="KW-1185">Reference proteome</keyword>
<sequence>MVALLGFFLLLLQFGPSSCSNVYIVYMGERSPKLHPALVRDAHHGMLAAVLGSEPAAKDAILYSYRHGFSGFAAVLTDRQAARLADWPGVVRVVRNRVLDLHTTRSWDFMRVKPAPSVGILSESRFGEDSIIGVLDTGIWPESASFRDDGIGEVPRRWKGRCIAGDRFNASNCNRKIIGAKWYIKGYEAEYGKMNTTDIYEFMSARDAVGHGTHTASTAAGALVANANFRGLASGVARGGAPRARLAVYKVCWATGDCTSADILAAFDDAIHDGVDVLSVSLGQAPPLPAYVDDVLSIGSFHAVAKGIVVVCSAGNSGPYSETVINSAPWIVTVAAGTLDRTFLTKITLGNNSTYVGQTLYSGKHPAKSIRVVYAEDIASNNADDTDARSCTAGSLNSTLVKGNVVLCFQTRAQRSASVAVETVKKARGVGVIFAQFLTKDITSSFDIPCVQVDYQIGITILAYTTSMRNPTVQFDSAKTIFGELIGPEVAYFSSRGPSSLSPSVLKPDIAAPGVNILAAWTPAAAISSAIGSVNFKIDSGTSMSCPHISGVVALLKSLHPSWSPAAVKSALVTTANVHDNYGFEIVSEAAPYNQANPFDYGGGHVDPSKAAHPGLVYDMGTSEYVRFLCSMGYNGSAISSMTQQHATCQHTPKTQLNLNLPSITIPELRGKLTVSRTVTNVGSAMSKYRAHVQPPPGVDVAVSPSLLVFNSTATKLTFKVTFQAKLKVQGRYNFGSLTWEDGAHTVRIPLAVRTMISKFYVNA</sequence>
<feature type="domain" description="Subtilisin-like protease fibronectin type-III" evidence="11">
    <location>
        <begin position="658"/>
        <end position="753"/>
    </location>
</feature>
<feature type="active site" description="Charge relay system" evidence="6 7">
    <location>
        <position position="211"/>
    </location>
</feature>
<evidence type="ECO:0000256" key="6">
    <source>
        <dbReference type="PIRSR" id="PIRSR615500-1"/>
    </source>
</evidence>
<dbReference type="OrthoDB" id="206201at2759"/>
<evidence type="ECO:0000256" key="7">
    <source>
        <dbReference type="PROSITE-ProRule" id="PRU01240"/>
    </source>
</evidence>
<evidence type="ECO:0000256" key="4">
    <source>
        <dbReference type="ARBA" id="ARBA00022801"/>
    </source>
</evidence>
<dbReference type="Gene3D" id="3.50.30.30">
    <property type="match status" value="1"/>
</dbReference>
<dbReference type="PROSITE" id="PS00138">
    <property type="entry name" value="SUBTILASE_SER"/>
    <property type="match status" value="1"/>
</dbReference>
<name>A0A8T0WAQ0_PANVG</name>
<dbReference type="InterPro" id="IPR010259">
    <property type="entry name" value="S8pro/Inhibitor_I9"/>
</dbReference>
<evidence type="ECO:0000313" key="13">
    <source>
        <dbReference type="Proteomes" id="UP000823388"/>
    </source>
</evidence>
<dbReference type="InterPro" id="IPR015500">
    <property type="entry name" value="Peptidase_S8_subtilisin-rel"/>
</dbReference>
<feature type="chain" id="PRO_5035858203" evidence="8">
    <location>
        <begin position="20"/>
        <end position="764"/>
    </location>
</feature>
<keyword evidence="3 8" id="KW-0732">Signal</keyword>
<evidence type="ECO:0000313" key="12">
    <source>
        <dbReference type="EMBL" id="KAG2644780.1"/>
    </source>
</evidence>
<dbReference type="InterPro" id="IPR000209">
    <property type="entry name" value="Peptidase_S8/S53_dom"/>
</dbReference>
<evidence type="ECO:0000259" key="9">
    <source>
        <dbReference type="Pfam" id="PF00082"/>
    </source>
</evidence>
<dbReference type="PROSITE" id="PS51892">
    <property type="entry name" value="SUBTILASE"/>
    <property type="match status" value="1"/>
</dbReference>
<evidence type="ECO:0000256" key="2">
    <source>
        <dbReference type="ARBA" id="ARBA00022670"/>
    </source>
</evidence>
<dbReference type="InterPro" id="IPR045051">
    <property type="entry name" value="SBT"/>
</dbReference>
<comment type="caution">
    <text evidence="12">The sequence shown here is derived from an EMBL/GenBank/DDBJ whole genome shotgun (WGS) entry which is preliminary data.</text>
</comment>
<evidence type="ECO:0000259" key="10">
    <source>
        <dbReference type="Pfam" id="PF05922"/>
    </source>
</evidence>
<reference evidence="12" key="1">
    <citation type="submission" date="2020-05" db="EMBL/GenBank/DDBJ databases">
        <title>WGS assembly of Panicum virgatum.</title>
        <authorList>
            <person name="Lovell J.T."/>
            <person name="Jenkins J."/>
            <person name="Shu S."/>
            <person name="Juenger T.E."/>
            <person name="Schmutz J."/>
        </authorList>
    </citation>
    <scope>NUCLEOTIDE SEQUENCE</scope>
    <source>
        <strain evidence="12">AP13</strain>
    </source>
</reference>
<dbReference type="CDD" id="cd04852">
    <property type="entry name" value="Peptidases_S8_3"/>
    <property type="match status" value="1"/>
</dbReference>
<dbReference type="SUPFAM" id="SSF52743">
    <property type="entry name" value="Subtilisin-like"/>
    <property type="match status" value="1"/>
</dbReference>
<dbReference type="InterPro" id="IPR037045">
    <property type="entry name" value="S8pro/Inhibitor_I9_sf"/>
</dbReference>
<evidence type="ECO:0000256" key="5">
    <source>
        <dbReference type="ARBA" id="ARBA00022825"/>
    </source>
</evidence>
<dbReference type="CDD" id="cd02120">
    <property type="entry name" value="PA_subtilisin_like"/>
    <property type="match status" value="1"/>
</dbReference>
<keyword evidence="4 7" id="KW-0378">Hydrolase</keyword>
<keyword evidence="2 7" id="KW-0645">Protease</keyword>
<dbReference type="InterPro" id="IPR034197">
    <property type="entry name" value="Peptidases_S8_3"/>
</dbReference>
<dbReference type="PANTHER" id="PTHR10795">
    <property type="entry name" value="PROPROTEIN CONVERTASE SUBTILISIN/KEXIN"/>
    <property type="match status" value="1"/>
</dbReference>
<dbReference type="PRINTS" id="PR00723">
    <property type="entry name" value="SUBTILISIN"/>
</dbReference>
<keyword evidence="5 7" id="KW-0720">Serine protease</keyword>
<evidence type="ECO:0000256" key="8">
    <source>
        <dbReference type="SAM" id="SignalP"/>
    </source>
</evidence>
<dbReference type="Pfam" id="PF05922">
    <property type="entry name" value="Inhibitor_I9"/>
    <property type="match status" value="1"/>
</dbReference>
<dbReference type="Gene3D" id="3.30.70.80">
    <property type="entry name" value="Peptidase S8 propeptide/proteinase inhibitor I9"/>
    <property type="match status" value="1"/>
</dbReference>
<evidence type="ECO:0000256" key="1">
    <source>
        <dbReference type="ARBA" id="ARBA00011073"/>
    </source>
</evidence>
<dbReference type="FunFam" id="3.30.70.80:FF:000002">
    <property type="entry name" value="Subtilisin-like protease SBT5.3"/>
    <property type="match status" value="1"/>
</dbReference>
<dbReference type="InterPro" id="IPR036852">
    <property type="entry name" value="Peptidase_S8/S53_dom_sf"/>
</dbReference>
<dbReference type="Gene3D" id="2.60.40.2310">
    <property type="match status" value="1"/>
</dbReference>
<evidence type="ECO:0000256" key="3">
    <source>
        <dbReference type="ARBA" id="ARBA00022729"/>
    </source>
</evidence>
<protein>
    <submittedName>
        <fullName evidence="12">Uncharacterized protein</fullName>
    </submittedName>
</protein>
<evidence type="ECO:0000259" key="11">
    <source>
        <dbReference type="Pfam" id="PF17766"/>
    </source>
</evidence>
<dbReference type="FunFam" id="3.50.30.30:FF:000005">
    <property type="entry name" value="subtilisin-like protease SBT1.5"/>
    <property type="match status" value="1"/>
</dbReference>
<organism evidence="12 13">
    <name type="scientific">Panicum virgatum</name>
    <name type="common">Blackwell switchgrass</name>
    <dbReference type="NCBI Taxonomy" id="38727"/>
    <lineage>
        <taxon>Eukaryota</taxon>
        <taxon>Viridiplantae</taxon>
        <taxon>Streptophyta</taxon>
        <taxon>Embryophyta</taxon>
        <taxon>Tracheophyta</taxon>
        <taxon>Spermatophyta</taxon>
        <taxon>Magnoliopsida</taxon>
        <taxon>Liliopsida</taxon>
        <taxon>Poales</taxon>
        <taxon>Poaceae</taxon>
        <taxon>PACMAD clade</taxon>
        <taxon>Panicoideae</taxon>
        <taxon>Panicodae</taxon>
        <taxon>Paniceae</taxon>
        <taxon>Panicinae</taxon>
        <taxon>Panicum</taxon>
        <taxon>Panicum sect. Hiantes</taxon>
    </lineage>
</organism>
<dbReference type="InterPro" id="IPR023828">
    <property type="entry name" value="Peptidase_S8_Ser-AS"/>
</dbReference>
<accession>A0A8T0WAQ0</accession>
<dbReference type="InterPro" id="IPR041469">
    <property type="entry name" value="Subtilisin-like_FN3"/>
</dbReference>
<dbReference type="GO" id="GO:0004252">
    <property type="term" value="F:serine-type endopeptidase activity"/>
    <property type="evidence" value="ECO:0007669"/>
    <property type="project" value="UniProtKB-UniRule"/>
</dbReference>
<feature type="signal peptide" evidence="8">
    <location>
        <begin position="1"/>
        <end position="19"/>
    </location>
</feature>